<protein>
    <recommendedName>
        <fullName evidence="1">FAD dependent oxidoreductase domain-containing protein</fullName>
    </recommendedName>
</protein>
<dbReference type="PANTHER" id="PTHR13847">
    <property type="entry name" value="SARCOSINE DEHYDROGENASE-RELATED"/>
    <property type="match status" value="1"/>
</dbReference>
<dbReference type="Gene3D" id="3.30.9.10">
    <property type="entry name" value="D-Amino Acid Oxidase, subunit A, domain 2"/>
    <property type="match status" value="1"/>
</dbReference>
<feature type="non-terminal residue" evidence="2">
    <location>
        <position position="1"/>
    </location>
</feature>
<feature type="domain" description="FAD dependent oxidoreductase" evidence="1">
    <location>
        <begin position="3"/>
        <end position="153"/>
    </location>
</feature>
<name>A0A0P9D8B5_9CHLR</name>
<comment type="caution">
    <text evidence="2">The sequence shown here is derived from an EMBL/GenBank/DDBJ whole genome shotgun (WGS) entry which is preliminary data.</text>
</comment>
<dbReference type="PANTHER" id="PTHR13847:SF281">
    <property type="entry name" value="FAD DEPENDENT OXIDOREDUCTASE DOMAIN-CONTAINING PROTEIN"/>
    <property type="match status" value="1"/>
</dbReference>
<evidence type="ECO:0000313" key="2">
    <source>
        <dbReference type="EMBL" id="KPV51593.1"/>
    </source>
</evidence>
<evidence type="ECO:0000313" key="3">
    <source>
        <dbReference type="Proteomes" id="UP000050509"/>
    </source>
</evidence>
<dbReference type="GO" id="GO:0005737">
    <property type="term" value="C:cytoplasm"/>
    <property type="evidence" value="ECO:0007669"/>
    <property type="project" value="TreeGrafter"/>
</dbReference>
<dbReference type="InterPro" id="IPR036188">
    <property type="entry name" value="FAD/NAD-bd_sf"/>
</dbReference>
<dbReference type="Proteomes" id="UP000050509">
    <property type="component" value="Unassembled WGS sequence"/>
</dbReference>
<evidence type="ECO:0000259" key="1">
    <source>
        <dbReference type="Pfam" id="PF01266"/>
    </source>
</evidence>
<accession>A0A0P9D8B5</accession>
<gene>
    <name evidence="2" type="ORF">SE17_20320</name>
</gene>
<reference evidence="2 3" key="1">
    <citation type="submission" date="2015-09" db="EMBL/GenBank/DDBJ databases">
        <title>Draft genome sequence of Kouleothrix aurantiaca JCM 19913.</title>
        <authorList>
            <person name="Hemp J."/>
        </authorList>
    </citation>
    <scope>NUCLEOTIDE SEQUENCE [LARGE SCALE GENOMIC DNA]</scope>
    <source>
        <strain evidence="2 3">COM-B</strain>
    </source>
</reference>
<dbReference type="SUPFAM" id="SSF51905">
    <property type="entry name" value="FAD/NAD(P)-binding domain"/>
    <property type="match status" value="2"/>
</dbReference>
<dbReference type="Pfam" id="PF01266">
    <property type="entry name" value="DAO"/>
    <property type="match status" value="1"/>
</dbReference>
<proteinExistence type="predicted"/>
<organism evidence="2 3">
    <name type="scientific">Kouleothrix aurantiaca</name>
    <dbReference type="NCBI Taxonomy" id="186479"/>
    <lineage>
        <taxon>Bacteria</taxon>
        <taxon>Bacillati</taxon>
        <taxon>Chloroflexota</taxon>
        <taxon>Chloroflexia</taxon>
        <taxon>Chloroflexales</taxon>
        <taxon>Roseiflexineae</taxon>
        <taxon>Roseiflexaceae</taxon>
        <taxon>Kouleothrix</taxon>
    </lineage>
</organism>
<sequence length="202" mass="21896">TQAGAVIVASGAYTGRTTPRIQRKIVPLGSYIIATAPLPPDLARELLPRGRMAFDTRHLLHYFRLTPDGRMLFGGRARFFPESPAMVRASAAVLERDRAQVFPQLRGTPAEYAWGGTLDVAFDMMPHAGHHDGCHYAVGYAGHGVAMATYLGTQLGAQLAGAPFTNPFAGLPFLGAPLGLYDGRPWFLPFAGAWYALLDWVQ</sequence>
<dbReference type="AlphaFoldDB" id="A0A0P9D8B5"/>
<dbReference type="EMBL" id="LJCR01000850">
    <property type="protein sequence ID" value="KPV51593.1"/>
    <property type="molecule type" value="Genomic_DNA"/>
</dbReference>
<dbReference type="Gene3D" id="3.50.50.60">
    <property type="entry name" value="FAD/NAD(P)-binding domain"/>
    <property type="match status" value="1"/>
</dbReference>
<dbReference type="InterPro" id="IPR006076">
    <property type="entry name" value="FAD-dep_OxRdtase"/>
</dbReference>
<keyword evidence="3" id="KW-1185">Reference proteome</keyword>